<feature type="compositionally biased region" description="Low complexity" evidence="1">
    <location>
        <begin position="743"/>
        <end position="752"/>
    </location>
</feature>
<organism evidence="2 3">
    <name type="scientific">Tritrichomonas musculus</name>
    <dbReference type="NCBI Taxonomy" id="1915356"/>
    <lineage>
        <taxon>Eukaryota</taxon>
        <taxon>Metamonada</taxon>
        <taxon>Parabasalia</taxon>
        <taxon>Tritrichomonadida</taxon>
        <taxon>Tritrichomonadidae</taxon>
        <taxon>Tritrichomonas</taxon>
    </lineage>
</organism>
<proteinExistence type="predicted"/>
<evidence type="ECO:0008006" key="4">
    <source>
        <dbReference type="Google" id="ProtNLM"/>
    </source>
</evidence>
<sequence length="805" mass="89532">MKSHKTDFQAFENGNGRSLYDFLDDVPGNLNEKTIDRFYNSSINLLNNESTSITIKYKIIYSLVKSLSSQAHIESFINGNYLTKLPFKLFNIQEKILDIIFIIATYAPNGITNEIAIKFGHLITRYPRKCLTILSIFAERFQITFNPWKMIDLLFKYCDTFIESECVDDFISILSYLNTNFQCFREARLKHTWFAYSQIINKSELDCSKSIGYYAMCQLYEIRPRIVKKLPLPDSIPNDLLNPHLQKAAVSLLLRCSSNQDAEPIIKSLLKIKNEDCFRALSILVENPECANILSNDLSWLQEEIPTIEGTMKIFAKLIKSARYDLVKSPEVVTFLNSIVNNGQDPETVSDQSLIAASTFVRSLPVNNKFVGYLSKEDFLLNYFNAALQRTEKPVIDSTILLIDTIAKRGDVVELSDVCDFIKDNVINNNDPTALKTAVDLALYPRCAKEFQKNGLAEYFEKDLNLPNSSSFLSNYRKSIKRPVKAPPVVSSLPPKKSSNSFSQQKQSPVKKPDQLQKKDQEEIKTRNISIPVKKVEKVPLSESKTVAGSKAVPESKPVSDPKPASQSKPAPVPTHISEPESESDPELESDTNSCIKTTNDDDEILLPENSSDDSSIAKEDYKQKPSSLQSTAPSSPSVASSVVSSPSASGVYDPYIAPNSQVRSSPIALSKISNDESESLSNENQNDSDNSESFKSSILKNHAPASDEDSSASETENINPSLSPIKQRSIIPASPLNRSKIRSIGSIGSASDDSEIKKSSSLISIDLPPPEQNTQNLLPDAFGGLTYIKQGSPPPKPRPSRNKE</sequence>
<evidence type="ECO:0000256" key="1">
    <source>
        <dbReference type="SAM" id="MobiDB-lite"/>
    </source>
</evidence>
<feature type="compositionally biased region" description="Low complexity" evidence="1">
    <location>
        <begin position="680"/>
        <end position="694"/>
    </location>
</feature>
<feature type="compositionally biased region" description="Polar residues" evidence="1">
    <location>
        <begin position="716"/>
        <end position="727"/>
    </location>
</feature>
<feature type="compositionally biased region" description="Acidic residues" evidence="1">
    <location>
        <begin position="580"/>
        <end position="590"/>
    </location>
</feature>
<evidence type="ECO:0000313" key="2">
    <source>
        <dbReference type="EMBL" id="KAK8887880.1"/>
    </source>
</evidence>
<feature type="compositionally biased region" description="Low complexity" evidence="1">
    <location>
        <begin position="626"/>
        <end position="650"/>
    </location>
</feature>
<feature type="compositionally biased region" description="Basic and acidic residues" evidence="1">
    <location>
        <begin position="511"/>
        <end position="526"/>
    </location>
</feature>
<reference evidence="2 3" key="1">
    <citation type="submission" date="2024-04" db="EMBL/GenBank/DDBJ databases">
        <title>Tritrichomonas musculus Genome.</title>
        <authorList>
            <person name="Alves-Ferreira E."/>
            <person name="Grigg M."/>
            <person name="Lorenzi H."/>
            <person name="Galac M."/>
        </authorList>
    </citation>
    <scope>NUCLEOTIDE SEQUENCE [LARGE SCALE GENOMIC DNA]</scope>
    <source>
        <strain evidence="2 3">EAF2021</strain>
    </source>
</reference>
<dbReference type="EMBL" id="JAPFFF010000006">
    <property type="protein sequence ID" value="KAK8887880.1"/>
    <property type="molecule type" value="Genomic_DNA"/>
</dbReference>
<accession>A0ABR2K9T2</accession>
<feature type="region of interest" description="Disordered" evidence="1">
    <location>
        <begin position="484"/>
        <end position="527"/>
    </location>
</feature>
<evidence type="ECO:0000313" key="3">
    <source>
        <dbReference type="Proteomes" id="UP001470230"/>
    </source>
</evidence>
<feature type="compositionally biased region" description="Low complexity" evidence="1">
    <location>
        <begin position="487"/>
        <end position="508"/>
    </location>
</feature>
<name>A0ABR2K9T2_9EUKA</name>
<keyword evidence="3" id="KW-1185">Reference proteome</keyword>
<protein>
    <recommendedName>
        <fullName evidence="4">Clathrin/coatomer adaptor adaptin-like N-terminal domain-containing protein</fullName>
    </recommendedName>
</protein>
<comment type="caution">
    <text evidence="2">The sequence shown here is derived from an EMBL/GenBank/DDBJ whole genome shotgun (WGS) entry which is preliminary data.</text>
</comment>
<dbReference type="Proteomes" id="UP001470230">
    <property type="component" value="Unassembled WGS sequence"/>
</dbReference>
<gene>
    <name evidence="2" type="ORF">M9Y10_038939</name>
</gene>
<feature type="region of interest" description="Disordered" evidence="1">
    <location>
        <begin position="541"/>
        <end position="774"/>
    </location>
</feature>